<evidence type="ECO:0000256" key="1">
    <source>
        <dbReference type="SAM" id="Phobius"/>
    </source>
</evidence>
<keyword evidence="1" id="KW-0812">Transmembrane</keyword>
<dbReference type="EnsemblMetazoa" id="GBRI020352-RA">
    <property type="protein sequence ID" value="GBRI020352-PA"/>
    <property type="gene ID" value="GBRI020352"/>
</dbReference>
<protein>
    <submittedName>
        <fullName evidence="2">Uncharacterized protein</fullName>
    </submittedName>
</protein>
<organism evidence="2 3">
    <name type="scientific">Glossina brevipalpis</name>
    <dbReference type="NCBI Taxonomy" id="37001"/>
    <lineage>
        <taxon>Eukaryota</taxon>
        <taxon>Metazoa</taxon>
        <taxon>Ecdysozoa</taxon>
        <taxon>Arthropoda</taxon>
        <taxon>Hexapoda</taxon>
        <taxon>Insecta</taxon>
        <taxon>Pterygota</taxon>
        <taxon>Neoptera</taxon>
        <taxon>Endopterygota</taxon>
        <taxon>Diptera</taxon>
        <taxon>Brachycera</taxon>
        <taxon>Muscomorpha</taxon>
        <taxon>Hippoboscoidea</taxon>
        <taxon>Glossinidae</taxon>
        <taxon>Glossina</taxon>
    </lineage>
</organism>
<dbReference type="STRING" id="37001.A0A1A9WHV0"/>
<evidence type="ECO:0000313" key="3">
    <source>
        <dbReference type="Proteomes" id="UP000091820"/>
    </source>
</evidence>
<dbReference type="AlphaFoldDB" id="A0A1A9WHV0"/>
<feature type="transmembrane region" description="Helical" evidence="1">
    <location>
        <begin position="62"/>
        <end position="80"/>
    </location>
</feature>
<feature type="transmembrane region" description="Helical" evidence="1">
    <location>
        <begin position="24"/>
        <end position="41"/>
    </location>
</feature>
<keyword evidence="1" id="KW-1133">Transmembrane helix</keyword>
<evidence type="ECO:0000313" key="2">
    <source>
        <dbReference type="EnsemblMetazoa" id="GBRI020352-PA"/>
    </source>
</evidence>
<reference evidence="3" key="1">
    <citation type="submission" date="2014-03" db="EMBL/GenBank/DDBJ databases">
        <authorList>
            <person name="Aksoy S."/>
            <person name="Warren W."/>
            <person name="Wilson R.K."/>
        </authorList>
    </citation>
    <scope>NUCLEOTIDE SEQUENCE [LARGE SCALE GENOMIC DNA]</scope>
    <source>
        <strain evidence="3">IAEA</strain>
    </source>
</reference>
<proteinExistence type="predicted"/>
<keyword evidence="1" id="KW-0472">Membrane</keyword>
<accession>A0A1A9WHV0</accession>
<dbReference type="Proteomes" id="UP000091820">
    <property type="component" value="Unassembled WGS sequence"/>
</dbReference>
<name>A0A1A9WHV0_9MUSC</name>
<sequence length="113" mass="12941">MLTIHRPVVFAIMDHPIQYPSVSLASYVLVVVLVDSQFFLTKSKTMSSRFFKDDILYKMNDFGLYAASLAIMSAIIEFEVKKRQSETTALRNLYRLVITSCENIGRIIVTELK</sequence>
<reference evidence="2" key="2">
    <citation type="submission" date="2020-05" db="UniProtKB">
        <authorList>
            <consortium name="EnsemblMetazoa"/>
        </authorList>
    </citation>
    <scope>IDENTIFICATION</scope>
    <source>
        <strain evidence="2">IAEA</strain>
    </source>
</reference>
<keyword evidence="3" id="KW-1185">Reference proteome</keyword>
<dbReference type="VEuPathDB" id="VectorBase:GBRI020352"/>